<dbReference type="AlphaFoldDB" id="A0AAU9JAP1"/>
<reference evidence="1" key="1">
    <citation type="submission" date="2021-09" db="EMBL/GenBank/DDBJ databases">
        <authorList>
            <consortium name="AG Swart"/>
            <person name="Singh M."/>
            <person name="Singh A."/>
            <person name="Seah K."/>
            <person name="Emmerich C."/>
        </authorList>
    </citation>
    <scope>NUCLEOTIDE SEQUENCE</scope>
    <source>
        <strain evidence="1">ATCC30299</strain>
    </source>
</reference>
<name>A0AAU9JAP1_9CILI</name>
<organism evidence="1 2">
    <name type="scientific">Blepharisma stoltei</name>
    <dbReference type="NCBI Taxonomy" id="1481888"/>
    <lineage>
        <taxon>Eukaryota</taxon>
        <taxon>Sar</taxon>
        <taxon>Alveolata</taxon>
        <taxon>Ciliophora</taxon>
        <taxon>Postciliodesmatophora</taxon>
        <taxon>Heterotrichea</taxon>
        <taxon>Heterotrichida</taxon>
        <taxon>Blepharismidae</taxon>
        <taxon>Blepharisma</taxon>
    </lineage>
</organism>
<dbReference type="Proteomes" id="UP001162131">
    <property type="component" value="Unassembled WGS sequence"/>
</dbReference>
<proteinExistence type="predicted"/>
<accession>A0AAU9JAP1</accession>
<comment type="caution">
    <text evidence="1">The sequence shown here is derived from an EMBL/GenBank/DDBJ whole genome shotgun (WGS) entry which is preliminary data.</text>
</comment>
<gene>
    <name evidence="1" type="ORF">BSTOLATCC_MIC27115</name>
</gene>
<protein>
    <submittedName>
        <fullName evidence="1">Uncharacterized protein</fullName>
    </submittedName>
</protein>
<keyword evidence="2" id="KW-1185">Reference proteome</keyword>
<evidence type="ECO:0000313" key="2">
    <source>
        <dbReference type="Proteomes" id="UP001162131"/>
    </source>
</evidence>
<dbReference type="EMBL" id="CAJZBQ010000026">
    <property type="protein sequence ID" value="CAG9320643.1"/>
    <property type="molecule type" value="Genomic_DNA"/>
</dbReference>
<evidence type="ECO:0000313" key="1">
    <source>
        <dbReference type="EMBL" id="CAG9320643.1"/>
    </source>
</evidence>
<sequence>MSLTLKSDCDNDCSEYAFLNITSSKFSFPTAGALYVNFYNLIIDRKTVNGPYMVYATDDASESSICPQLDFLNLIEIKKKAKFKVENSTFQNIRYNVRHVISAEGTINLYNTNFTNINTFFCPGWFSVIMLSCSSSCYSSSFIYESGYVSLKNGYFSTLISFASSFLVSEGFKNIEFNHVDFSNILVLGEWEISSLSFEGCKSLLCIKDCKQAVITNNKFSHIFTENDLIFISIEKDYMRWFSIVIFDNNQFNYTSSGNNFFSIKSQSESSSIFIKNYEISNSLCSLNIINIEGTGKNIEADIENISIKYSLFDHIINSKETKVLKIASVHTDTLLTQAEPEIAENISYSNNLIRFGLKLYHEPIVSFINASNGDISIWNITINSTTFIDSLTELHFADLRDLDDLSIENIELECFIVTDDFTLSIENSKKSIFSNIHITDCKILAHNILSAHFLNIKLDMNNYNRALLHLRECRNATIDSSYFNSSLISTESQYKDYSFFGVYDTIFVDSNLYLNDSSNFGDYHFIECSFLNASLNNGSVITAYFISENMSILTKKCDFLLNGQYQLYIIGGNYHDIDSSFKENHSVFYAYQKNDNFNSTYSFQAFIFSVNMESYASSFDSCDEYDSYNDESFFDADIDDAIAEVETWEEEIRMMEIEGEDEVSYCQGNWEEELASSLGSSGFN</sequence>